<comment type="caution">
    <text evidence="1">The sequence shown here is derived from an EMBL/GenBank/DDBJ whole genome shotgun (WGS) entry which is preliminary data.</text>
</comment>
<dbReference type="InterPro" id="IPR038279">
    <property type="entry name" value="Ndc10_dom2_sf"/>
</dbReference>
<dbReference type="Gene3D" id="1.10.443.20">
    <property type="entry name" value="Centromere DNA-binding protein complex CBF3 subunit, domain 2"/>
    <property type="match status" value="1"/>
</dbReference>
<sequence length="131" mass="14906">MLQRVIFPWIEEQCNESDQAAWTIECDKIMMGIAEVASYIVIVRTVLGEWDTLDQALASKKTTTTFNTSKKSSADGLELHNNINIAKRGFLLLLVWLRRVILQDAVMFSLDTSNPSNHLMAHPVFKTTDFF</sequence>
<proteinExistence type="predicted"/>
<dbReference type="EMBL" id="JAAAIL010000093">
    <property type="protein sequence ID" value="KAG0279941.1"/>
    <property type="molecule type" value="Genomic_DNA"/>
</dbReference>
<accession>A0AAD4DJQ4</accession>
<dbReference type="Proteomes" id="UP001194580">
    <property type="component" value="Unassembled WGS sequence"/>
</dbReference>
<name>A0AAD4DJQ4_9FUNG</name>
<gene>
    <name evidence="1" type="ORF">BGZ95_011844</name>
</gene>
<dbReference type="AlphaFoldDB" id="A0AAD4DJQ4"/>
<protein>
    <submittedName>
        <fullName evidence="1">Uncharacterized protein</fullName>
    </submittedName>
</protein>
<keyword evidence="2" id="KW-1185">Reference proteome</keyword>
<reference evidence="1" key="1">
    <citation type="journal article" date="2020" name="Fungal Divers.">
        <title>Resolving the Mortierellaceae phylogeny through synthesis of multi-gene phylogenetics and phylogenomics.</title>
        <authorList>
            <person name="Vandepol N."/>
            <person name="Liber J."/>
            <person name="Desiro A."/>
            <person name="Na H."/>
            <person name="Kennedy M."/>
            <person name="Barry K."/>
            <person name="Grigoriev I.V."/>
            <person name="Miller A.N."/>
            <person name="O'Donnell K."/>
            <person name="Stajich J.E."/>
            <person name="Bonito G."/>
        </authorList>
    </citation>
    <scope>NUCLEOTIDE SEQUENCE</scope>
    <source>
        <strain evidence="1">NRRL 28262</strain>
    </source>
</reference>
<dbReference type="GO" id="GO:0003677">
    <property type="term" value="F:DNA binding"/>
    <property type="evidence" value="ECO:0007669"/>
    <property type="project" value="InterPro"/>
</dbReference>
<organism evidence="1 2">
    <name type="scientific">Linnemannia exigua</name>
    <dbReference type="NCBI Taxonomy" id="604196"/>
    <lineage>
        <taxon>Eukaryota</taxon>
        <taxon>Fungi</taxon>
        <taxon>Fungi incertae sedis</taxon>
        <taxon>Mucoromycota</taxon>
        <taxon>Mortierellomycotina</taxon>
        <taxon>Mortierellomycetes</taxon>
        <taxon>Mortierellales</taxon>
        <taxon>Mortierellaceae</taxon>
        <taxon>Linnemannia</taxon>
    </lineage>
</organism>
<evidence type="ECO:0000313" key="1">
    <source>
        <dbReference type="EMBL" id="KAG0279941.1"/>
    </source>
</evidence>
<evidence type="ECO:0000313" key="2">
    <source>
        <dbReference type="Proteomes" id="UP001194580"/>
    </source>
</evidence>